<protein>
    <recommendedName>
        <fullName evidence="3">Carboxypeptidase regulatory-like domain-containing protein</fullName>
    </recommendedName>
</protein>
<evidence type="ECO:0000313" key="1">
    <source>
        <dbReference type="EMBL" id="GAA4450637.1"/>
    </source>
</evidence>
<dbReference type="Proteomes" id="UP001500840">
    <property type="component" value="Unassembled WGS sequence"/>
</dbReference>
<evidence type="ECO:0000313" key="2">
    <source>
        <dbReference type="Proteomes" id="UP001500840"/>
    </source>
</evidence>
<dbReference type="PROSITE" id="PS51257">
    <property type="entry name" value="PROKAR_LIPOPROTEIN"/>
    <property type="match status" value="1"/>
</dbReference>
<accession>A0ABP8MJU7</accession>
<evidence type="ECO:0008006" key="3">
    <source>
        <dbReference type="Google" id="ProtNLM"/>
    </source>
</evidence>
<comment type="caution">
    <text evidence="1">The sequence shown here is derived from an EMBL/GenBank/DDBJ whole genome shotgun (WGS) entry which is preliminary data.</text>
</comment>
<organism evidence="1 2">
    <name type="scientific">Novipirellula rosea</name>
    <dbReference type="NCBI Taxonomy" id="1031540"/>
    <lineage>
        <taxon>Bacteria</taxon>
        <taxon>Pseudomonadati</taxon>
        <taxon>Planctomycetota</taxon>
        <taxon>Planctomycetia</taxon>
        <taxon>Pirellulales</taxon>
        <taxon>Pirellulaceae</taxon>
        <taxon>Novipirellula</taxon>
    </lineage>
</organism>
<reference evidence="2" key="1">
    <citation type="journal article" date="2019" name="Int. J. Syst. Evol. Microbiol.">
        <title>The Global Catalogue of Microorganisms (GCM) 10K type strain sequencing project: providing services to taxonomists for standard genome sequencing and annotation.</title>
        <authorList>
            <consortium name="The Broad Institute Genomics Platform"/>
            <consortium name="The Broad Institute Genome Sequencing Center for Infectious Disease"/>
            <person name="Wu L."/>
            <person name="Ma J."/>
        </authorList>
    </citation>
    <scope>NUCLEOTIDE SEQUENCE [LARGE SCALE GENOMIC DNA]</scope>
    <source>
        <strain evidence="2">JCM 17759</strain>
    </source>
</reference>
<gene>
    <name evidence="1" type="ORF">GCM10023156_17100</name>
</gene>
<proteinExistence type="predicted"/>
<keyword evidence="2" id="KW-1185">Reference proteome</keyword>
<name>A0ABP8MJU7_9BACT</name>
<sequence length="131" mass="13604">MYKILLPILSFCLVSVGCTPSGPPLGKVSGKVTIDGKPASNVDVMFAPVDGGRSSTGTTDSNGQYVLAFSTTDRGALLGAHEVVIRNATPTDMNDPDAPMVSTGMVSNEVATIKKKVEVQSGDNTIDLSYP</sequence>
<dbReference type="EMBL" id="BAABGA010000022">
    <property type="protein sequence ID" value="GAA4450637.1"/>
    <property type="molecule type" value="Genomic_DNA"/>
</dbReference>